<dbReference type="EMBL" id="JBGBZN010000001">
    <property type="protein sequence ID" value="MEY9467607.1"/>
    <property type="molecule type" value="Genomic_DNA"/>
</dbReference>
<sequence>MMCKVLNARKVGKRPSASRVYIGRPSKWGNPFVIGRDGTRAEVIGKYRAWVAAQPGLMGALDELRGRDLVCWCVPLACHGDVLVGLANRR</sequence>
<gene>
    <name evidence="2" type="ORF">ABH992_000006</name>
</gene>
<keyword evidence="3" id="KW-1185">Reference proteome</keyword>
<reference evidence="2 3" key="1">
    <citation type="submission" date="2024-07" db="EMBL/GenBank/DDBJ databases">
        <title>Genomic Encyclopedia of Type Strains, Phase V (KMG-V): Genome sequencing to study the core and pangenomes of soil and plant-associated prokaryotes.</title>
        <authorList>
            <person name="Whitman W."/>
        </authorList>
    </citation>
    <scope>NUCLEOTIDE SEQUENCE [LARGE SCALE GENOMIC DNA]</scope>
    <source>
        <strain evidence="2 3">USDA 222</strain>
    </source>
</reference>
<dbReference type="Proteomes" id="UP001565474">
    <property type="component" value="Unassembled WGS sequence"/>
</dbReference>
<comment type="caution">
    <text evidence="2">The sequence shown here is derived from an EMBL/GenBank/DDBJ whole genome shotgun (WGS) entry which is preliminary data.</text>
</comment>
<protein>
    <recommendedName>
        <fullName evidence="1">DUF4326 domain-containing protein</fullName>
    </recommendedName>
</protein>
<name>A0ABV4G6T9_9BRAD</name>
<evidence type="ECO:0000313" key="3">
    <source>
        <dbReference type="Proteomes" id="UP001565474"/>
    </source>
</evidence>
<proteinExistence type="predicted"/>
<evidence type="ECO:0000259" key="1">
    <source>
        <dbReference type="Pfam" id="PF14216"/>
    </source>
</evidence>
<dbReference type="InterPro" id="IPR025475">
    <property type="entry name" value="DUF4326"/>
</dbReference>
<evidence type="ECO:0000313" key="2">
    <source>
        <dbReference type="EMBL" id="MEY9467607.1"/>
    </source>
</evidence>
<feature type="domain" description="DUF4326" evidence="1">
    <location>
        <begin position="9"/>
        <end position="84"/>
    </location>
</feature>
<organism evidence="2 3">
    <name type="scientific">Bradyrhizobium yuanmingense</name>
    <dbReference type="NCBI Taxonomy" id="108015"/>
    <lineage>
        <taxon>Bacteria</taxon>
        <taxon>Pseudomonadati</taxon>
        <taxon>Pseudomonadota</taxon>
        <taxon>Alphaproteobacteria</taxon>
        <taxon>Hyphomicrobiales</taxon>
        <taxon>Nitrobacteraceae</taxon>
        <taxon>Bradyrhizobium</taxon>
    </lineage>
</organism>
<dbReference type="RefSeq" id="WP_338107456.1">
    <property type="nucleotide sequence ID" value="NZ_JBGBYD010000001.1"/>
</dbReference>
<dbReference type="Pfam" id="PF14216">
    <property type="entry name" value="DUF4326"/>
    <property type="match status" value="1"/>
</dbReference>
<accession>A0ABV4G6T9</accession>